<proteinExistence type="predicted"/>
<organism evidence="2">
    <name type="scientific">Anopheles darlingi</name>
    <name type="common">Mosquito</name>
    <dbReference type="NCBI Taxonomy" id="43151"/>
    <lineage>
        <taxon>Eukaryota</taxon>
        <taxon>Metazoa</taxon>
        <taxon>Ecdysozoa</taxon>
        <taxon>Arthropoda</taxon>
        <taxon>Hexapoda</taxon>
        <taxon>Insecta</taxon>
        <taxon>Pterygota</taxon>
        <taxon>Neoptera</taxon>
        <taxon>Endopterygota</taxon>
        <taxon>Diptera</taxon>
        <taxon>Nematocera</taxon>
        <taxon>Culicoidea</taxon>
        <taxon>Culicidae</taxon>
        <taxon>Anophelinae</taxon>
        <taxon>Anopheles</taxon>
    </lineage>
</organism>
<protein>
    <submittedName>
        <fullName evidence="2">Putative secreted protein</fullName>
    </submittedName>
</protein>
<sequence length="72" mass="8133">MAKGGMMRLPEVLLLLIPGVCIAPDRMVRMQRYRRPFDLMNFVQCCSVNFAGVMQLQNCKPAVLCTVRSSRA</sequence>
<evidence type="ECO:0000256" key="1">
    <source>
        <dbReference type="SAM" id="SignalP"/>
    </source>
</evidence>
<dbReference type="AlphaFoldDB" id="A0A2M4DBT7"/>
<keyword evidence="1" id="KW-0732">Signal</keyword>
<feature type="signal peptide" evidence="1">
    <location>
        <begin position="1"/>
        <end position="23"/>
    </location>
</feature>
<accession>A0A2M4DBT7</accession>
<name>A0A2M4DBT7_ANODA</name>
<reference evidence="2" key="1">
    <citation type="submission" date="2018-01" db="EMBL/GenBank/DDBJ databases">
        <title>An insight into the sialome of Amazonian anophelines.</title>
        <authorList>
            <person name="Ribeiro J.M."/>
            <person name="Scarpassa V."/>
            <person name="Calvo E."/>
        </authorList>
    </citation>
    <scope>NUCLEOTIDE SEQUENCE</scope>
</reference>
<feature type="chain" id="PRO_5014882656" evidence="1">
    <location>
        <begin position="24"/>
        <end position="72"/>
    </location>
</feature>
<dbReference type="EMBL" id="GGFL01010882">
    <property type="protein sequence ID" value="MBW75060.1"/>
    <property type="molecule type" value="Transcribed_RNA"/>
</dbReference>
<evidence type="ECO:0000313" key="2">
    <source>
        <dbReference type="EMBL" id="MBW75060.1"/>
    </source>
</evidence>